<gene>
    <name evidence="1" type="ORF">KIN20_025613</name>
</gene>
<sequence>MNNGPQSFHCFCDGLGRHLYHGKDAEPIKRLLRKLGSQNTTQNATFSLTFEDRRLELSTILSEGFENPAK</sequence>
<protein>
    <submittedName>
        <fullName evidence="1">Uncharacterized protein</fullName>
    </submittedName>
</protein>
<name>A0AAD5MVJ9_PARTN</name>
<accession>A0AAD5MVJ9</accession>
<proteinExistence type="predicted"/>
<reference evidence="1" key="1">
    <citation type="submission" date="2021-06" db="EMBL/GenBank/DDBJ databases">
        <title>Parelaphostrongylus tenuis whole genome reference sequence.</title>
        <authorList>
            <person name="Garwood T.J."/>
            <person name="Larsen P.A."/>
            <person name="Fountain-Jones N.M."/>
            <person name="Garbe J.R."/>
            <person name="Macchietto M.G."/>
            <person name="Kania S.A."/>
            <person name="Gerhold R.W."/>
            <person name="Richards J.E."/>
            <person name="Wolf T.M."/>
        </authorList>
    </citation>
    <scope>NUCLEOTIDE SEQUENCE</scope>
    <source>
        <strain evidence="1">MNPRO001-30</strain>
        <tissue evidence="1">Meninges</tissue>
    </source>
</reference>
<organism evidence="1 2">
    <name type="scientific">Parelaphostrongylus tenuis</name>
    <name type="common">Meningeal worm</name>
    <dbReference type="NCBI Taxonomy" id="148309"/>
    <lineage>
        <taxon>Eukaryota</taxon>
        <taxon>Metazoa</taxon>
        <taxon>Ecdysozoa</taxon>
        <taxon>Nematoda</taxon>
        <taxon>Chromadorea</taxon>
        <taxon>Rhabditida</taxon>
        <taxon>Rhabditina</taxon>
        <taxon>Rhabditomorpha</taxon>
        <taxon>Strongyloidea</taxon>
        <taxon>Metastrongylidae</taxon>
        <taxon>Parelaphostrongylus</taxon>
    </lineage>
</organism>
<evidence type="ECO:0000313" key="1">
    <source>
        <dbReference type="EMBL" id="KAJ1365342.1"/>
    </source>
</evidence>
<dbReference type="EMBL" id="JAHQIW010005242">
    <property type="protein sequence ID" value="KAJ1365342.1"/>
    <property type="molecule type" value="Genomic_DNA"/>
</dbReference>
<dbReference type="AlphaFoldDB" id="A0AAD5MVJ9"/>
<comment type="caution">
    <text evidence="1">The sequence shown here is derived from an EMBL/GenBank/DDBJ whole genome shotgun (WGS) entry which is preliminary data.</text>
</comment>
<evidence type="ECO:0000313" key="2">
    <source>
        <dbReference type="Proteomes" id="UP001196413"/>
    </source>
</evidence>
<keyword evidence="2" id="KW-1185">Reference proteome</keyword>
<dbReference type="Proteomes" id="UP001196413">
    <property type="component" value="Unassembled WGS sequence"/>
</dbReference>